<accession>A0ABQ0A7E0</accession>
<evidence type="ECO:0000313" key="3">
    <source>
        <dbReference type="Proteomes" id="UP001465153"/>
    </source>
</evidence>
<evidence type="ECO:0000313" key="2">
    <source>
        <dbReference type="EMBL" id="GAA6167571.1"/>
    </source>
</evidence>
<sequence length="105" mass="12065">MTQLAETPEPPYYAVIFASIKIEEDQGYAETSARMIELAKKQPGFIGMDSARVDVGVTVSYWQDLASIKQWKQNAEHQVAQAFGREQWYSRYKIRIAKVELEYGN</sequence>
<reference evidence="2 3" key="1">
    <citation type="submission" date="2024-04" db="EMBL/GenBank/DDBJ databases">
        <title>Draft genome sequence of Sessilibacter corallicola NBRC 116591.</title>
        <authorList>
            <person name="Miyakawa T."/>
            <person name="Kusuya Y."/>
            <person name="Miura T."/>
        </authorList>
    </citation>
    <scope>NUCLEOTIDE SEQUENCE [LARGE SCALE GENOMIC DNA]</scope>
    <source>
        <strain evidence="2 3">KU-00831-HH</strain>
    </source>
</reference>
<dbReference type="InterPro" id="IPR007138">
    <property type="entry name" value="ABM_dom"/>
</dbReference>
<dbReference type="EMBL" id="BAABWN010000004">
    <property type="protein sequence ID" value="GAA6167571.1"/>
    <property type="molecule type" value="Genomic_DNA"/>
</dbReference>
<keyword evidence="2" id="KW-0503">Monooxygenase</keyword>
<dbReference type="SUPFAM" id="SSF54909">
    <property type="entry name" value="Dimeric alpha+beta barrel"/>
    <property type="match status" value="1"/>
</dbReference>
<dbReference type="PANTHER" id="PTHR37811:SF2">
    <property type="entry name" value="ABM DOMAIN-CONTAINING PROTEIN"/>
    <property type="match status" value="1"/>
</dbReference>
<dbReference type="Proteomes" id="UP001465153">
    <property type="component" value="Unassembled WGS sequence"/>
</dbReference>
<keyword evidence="3" id="KW-1185">Reference proteome</keyword>
<feature type="domain" description="ABM" evidence="1">
    <location>
        <begin position="11"/>
        <end position="82"/>
    </location>
</feature>
<protein>
    <submittedName>
        <fullName evidence="2">Antibiotic biosynthesis monooxygenase</fullName>
    </submittedName>
</protein>
<dbReference type="Gene3D" id="3.30.70.100">
    <property type="match status" value="1"/>
</dbReference>
<proteinExistence type="predicted"/>
<dbReference type="Pfam" id="PF03992">
    <property type="entry name" value="ABM"/>
    <property type="match status" value="1"/>
</dbReference>
<comment type="caution">
    <text evidence="2">The sequence shown here is derived from an EMBL/GenBank/DDBJ whole genome shotgun (WGS) entry which is preliminary data.</text>
</comment>
<name>A0ABQ0A7E0_9GAMM</name>
<evidence type="ECO:0000259" key="1">
    <source>
        <dbReference type="Pfam" id="PF03992"/>
    </source>
</evidence>
<dbReference type="InterPro" id="IPR011008">
    <property type="entry name" value="Dimeric_a/b-barrel"/>
</dbReference>
<dbReference type="GO" id="GO:0004497">
    <property type="term" value="F:monooxygenase activity"/>
    <property type="evidence" value="ECO:0007669"/>
    <property type="project" value="UniProtKB-KW"/>
</dbReference>
<keyword evidence="2" id="KW-0560">Oxidoreductase</keyword>
<dbReference type="InterPro" id="IPR052936">
    <property type="entry name" value="Jasmonate_Hydroxylase-like"/>
</dbReference>
<organism evidence="2 3">
    <name type="scientific">Sessilibacter corallicola</name>
    <dbReference type="NCBI Taxonomy" id="2904075"/>
    <lineage>
        <taxon>Bacteria</taxon>
        <taxon>Pseudomonadati</taxon>
        <taxon>Pseudomonadota</taxon>
        <taxon>Gammaproteobacteria</taxon>
        <taxon>Cellvibrionales</taxon>
        <taxon>Cellvibrionaceae</taxon>
        <taxon>Sessilibacter</taxon>
    </lineage>
</organism>
<dbReference type="PANTHER" id="PTHR37811">
    <property type="entry name" value="BLL5343 PROTEIN"/>
    <property type="match status" value="1"/>
</dbReference>
<dbReference type="RefSeq" id="WP_353302173.1">
    <property type="nucleotide sequence ID" value="NZ_BAABWN010000004.1"/>
</dbReference>
<gene>
    <name evidence="2" type="ORF">NBRC116591_13810</name>
</gene>